<sequence length="291" mass="32032">MEDVMKIRNKILVASLSLALLPGFVFAKEGDEIVTLGADLKESQKSEMLREMKASEDAKIIEVTNAEEYKYLGDVLSSKEIGNKAISSAIVRYEKAGSGLTIELSDNIRVVKEDAFINALNTVGIEDADIYVTAPGKVSGTAALTGILKAYEANTGKELPENLKKVANEELVVQTKLSEELGDQKTNDIIYEIKDAMAKNMPKDEKEVRLIIESVAKSGDINLTKSQEDKLVGLFNNMKNANVDWDRVADTAVKYKDKAAKFLNSPEGEKAVENTKSFLEKLIDFIVSLFK</sequence>
<evidence type="ECO:0000313" key="3">
    <source>
        <dbReference type="Proteomes" id="UP000070174"/>
    </source>
</evidence>
<comment type="caution">
    <text evidence="2">The sequence shown here is derived from an EMBL/GenBank/DDBJ whole genome shotgun (WGS) entry which is preliminary data.</text>
</comment>
<organism evidence="2">
    <name type="scientific">Peptoniphilus harei</name>
    <dbReference type="NCBI Taxonomy" id="54005"/>
    <lineage>
        <taxon>Bacteria</taxon>
        <taxon>Bacillati</taxon>
        <taxon>Bacillota</taxon>
        <taxon>Tissierellia</taxon>
        <taxon>Tissierellales</taxon>
        <taxon>Peptoniphilaceae</taxon>
        <taxon>Peptoniphilus</taxon>
    </lineage>
</organism>
<accession>A0A133PJC5</accession>
<dbReference type="EMBL" id="LRQE01000041">
    <property type="protein sequence ID" value="KXA28629.1"/>
    <property type="molecule type" value="Genomic_DNA"/>
</dbReference>
<dbReference type="Proteomes" id="UP000070174">
    <property type="component" value="Unassembled WGS sequence"/>
</dbReference>
<proteinExistence type="predicted"/>
<dbReference type="PATRIC" id="fig|54005.3.peg.1589"/>
<evidence type="ECO:0008006" key="4">
    <source>
        <dbReference type="Google" id="ProtNLM"/>
    </source>
</evidence>
<dbReference type="AlphaFoldDB" id="A0A133PJC5"/>
<reference evidence="2 3" key="1">
    <citation type="submission" date="2016-01" db="EMBL/GenBank/DDBJ databases">
        <authorList>
            <person name="Oliw E.H."/>
        </authorList>
    </citation>
    <scope>NUCLEOTIDE SEQUENCE [LARGE SCALE GENOMIC DNA]</scope>
    <source>
        <strain evidence="2 3">CMW7756A</strain>
    </source>
</reference>
<protein>
    <recommendedName>
        <fullName evidence="4">DUF1002 domain-containing protein</fullName>
    </recommendedName>
</protein>
<keyword evidence="1" id="KW-0732">Signal</keyword>
<evidence type="ECO:0000256" key="1">
    <source>
        <dbReference type="SAM" id="SignalP"/>
    </source>
</evidence>
<feature type="signal peptide" evidence="1">
    <location>
        <begin position="1"/>
        <end position="27"/>
    </location>
</feature>
<feature type="chain" id="PRO_5007458392" description="DUF1002 domain-containing protein" evidence="1">
    <location>
        <begin position="28"/>
        <end position="291"/>
    </location>
</feature>
<dbReference type="InterPro" id="IPR009343">
    <property type="entry name" value="DUF1002"/>
</dbReference>
<dbReference type="Pfam" id="PF06207">
    <property type="entry name" value="DUF1002"/>
    <property type="match status" value="1"/>
</dbReference>
<evidence type="ECO:0000313" key="2">
    <source>
        <dbReference type="EMBL" id="KXA28629.1"/>
    </source>
</evidence>
<gene>
    <name evidence="2" type="ORF">HMPREF3229_01625</name>
</gene>
<name>A0A133PJC5_9FIRM</name>